<evidence type="ECO:0000256" key="1">
    <source>
        <dbReference type="SAM" id="MobiDB-lite"/>
    </source>
</evidence>
<dbReference type="EMBL" id="BQKI01000074">
    <property type="protein sequence ID" value="GJN19170.1"/>
    <property type="molecule type" value="Genomic_DNA"/>
</dbReference>
<evidence type="ECO:0000313" key="2">
    <source>
        <dbReference type="EMBL" id="GJN19170.1"/>
    </source>
</evidence>
<proteinExistence type="predicted"/>
<protein>
    <submittedName>
        <fullName evidence="2">Uncharacterized protein</fullName>
    </submittedName>
</protein>
<reference evidence="2" key="1">
    <citation type="journal article" date="2018" name="DNA Res.">
        <title>Multiple hybrid de novo genome assembly of finger millet, an orphan allotetraploid crop.</title>
        <authorList>
            <person name="Hatakeyama M."/>
            <person name="Aluri S."/>
            <person name="Balachadran M.T."/>
            <person name="Sivarajan S.R."/>
            <person name="Patrignani A."/>
            <person name="Gruter S."/>
            <person name="Poveda L."/>
            <person name="Shimizu-Inatsugi R."/>
            <person name="Baeten J."/>
            <person name="Francoijs K.J."/>
            <person name="Nataraja K.N."/>
            <person name="Reddy Y.A.N."/>
            <person name="Phadnis S."/>
            <person name="Ravikumar R.L."/>
            <person name="Schlapbach R."/>
            <person name="Sreeman S.M."/>
            <person name="Shimizu K.K."/>
        </authorList>
    </citation>
    <scope>NUCLEOTIDE SEQUENCE</scope>
</reference>
<feature type="compositionally biased region" description="Basic and acidic residues" evidence="1">
    <location>
        <begin position="116"/>
        <end position="141"/>
    </location>
</feature>
<comment type="caution">
    <text evidence="2">The sequence shown here is derived from an EMBL/GenBank/DDBJ whole genome shotgun (WGS) entry which is preliminary data.</text>
</comment>
<feature type="compositionally biased region" description="Basic and acidic residues" evidence="1">
    <location>
        <begin position="158"/>
        <end position="170"/>
    </location>
</feature>
<sequence length="170" mass="19098">MDSCFAELGSVPSKKPKYDCVLPASKWSQEKDISDDEDKKCGRGLDLSFSSGGNTVGTLGKADTAEVLMKHIIQIRLLMKSKEITSLERKVRLDDAQNYPRKRRRNQSRSRSPPKSQEREREHNRNRDRSRSNDVVRDRGYVIKVQAGGGTTTATEAETGKRTEERAGGD</sequence>
<evidence type="ECO:0000313" key="3">
    <source>
        <dbReference type="Proteomes" id="UP001054889"/>
    </source>
</evidence>
<accession>A0AAV5E9L0</accession>
<name>A0AAV5E9L0_ELECO</name>
<dbReference type="Proteomes" id="UP001054889">
    <property type="component" value="Unassembled WGS sequence"/>
</dbReference>
<organism evidence="2 3">
    <name type="scientific">Eleusine coracana subsp. coracana</name>
    <dbReference type="NCBI Taxonomy" id="191504"/>
    <lineage>
        <taxon>Eukaryota</taxon>
        <taxon>Viridiplantae</taxon>
        <taxon>Streptophyta</taxon>
        <taxon>Embryophyta</taxon>
        <taxon>Tracheophyta</taxon>
        <taxon>Spermatophyta</taxon>
        <taxon>Magnoliopsida</taxon>
        <taxon>Liliopsida</taxon>
        <taxon>Poales</taxon>
        <taxon>Poaceae</taxon>
        <taxon>PACMAD clade</taxon>
        <taxon>Chloridoideae</taxon>
        <taxon>Cynodonteae</taxon>
        <taxon>Eleusininae</taxon>
        <taxon>Eleusine</taxon>
    </lineage>
</organism>
<reference evidence="2" key="2">
    <citation type="submission" date="2021-12" db="EMBL/GenBank/DDBJ databases">
        <title>Resequencing data analysis of finger millet.</title>
        <authorList>
            <person name="Hatakeyama M."/>
            <person name="Aluri S."/>
            <person name="Balachadran M.T."/>
            <person name="Sivarajan S.R."/>
            <person name="Poveda L."/>
            <person name="Shimizu-Inatsugi R."/>
            <person name="Schlapbach R."/>
            <person name="Sreeman S.M."/>
            <person name="Shimizu K.K."/>
        </authorList>
    </citation>
    <scope>NUCLEOTIDE SEQUENCE</scope>
</reference>
<dbReference type="AlphaFoldDB" id="A0AAV5E9L0"/>
<gene>
    <name evidence="2" type="primary">gb06413</name>
    <name evidence="2" type="ORF">PR202_gb06413</name>
</gene>
<feature type="region of interest" description="Disordered" evidence="1">
    <location>
        <begin position="87"/>
        <end position="170"/>
    </location>
</feature>
<keyword evidence="3" id="KW-1185">Reference proteome</keyword>